<dbReference type="EMBL" id="JAAVJI010000020">
    <property type="protein sequence ID" value="NJP03457.1"/>
    <property type="molecule type" value="Genomic_DNA"/>
</dbReference>
<evidence type="ECO:0000256" key="4">
    <source>
        <dbReference type="ARBA" id="ARBA00023098"/>
    </source>
</evidence>
<proteinExistence type="inferred from homology"/>
<feature type="binding site" evidence="7">
    <location>
        <position position="244"/>
    </location>
    <ligand>
        <name>sn-glycerol 3-phosphate</name>
        <dbReference type="ChEBI" id="CHEBI:57597"/>
    </ligand>
</feature>
<feature type="binding site" evidence="7">
    <location>
        <position position="15"/>
    </location>
    <ligand>
        <name>NADPH</name>
        <dbReference type="ChEBI" id="CHEBI:57783"/>
    </ligand>
</feature>
<dbReference type="PRINTS" id="PR00077">
    <property type="entry name" value="GPDHDRGNASE"/>
</dbReference>
<dbReference type="Pfam" id="PF07479">
    <property type="entry name" value="NAD_Gly3P_dh_C"/>
    <property type="match status" value="1"/>
</dbReference>
<gene>
    <name evidence="7" type="primary">gpsA</name>
    <name evidence="12" type="ORF">HBH25_21710</name>
</gene>
<keyword evidence="3 7" id="KW-0560">Oxidoreductase</keyword>
<keyword evidence="5 7" id="KW-0594">Phospholipid biosynthesis</keyword>
<feature type="active site" description="Proton acceptor" evidence="7">
    <location>
        <position position="191"/>
    </location>
</feature>
<comment type="catalytic activity">
    <reaction evidence="7 9">
        <text>sn-glycerol 3-phosphate + NADP(+) = dihydroxyacetone phosphate + NADPH + H(+)</text>
        <dbReference type="Rhea" id="RHEA:11096"/>
        <dbReference type="ChEBI" id="CHEBI:15378"/>
        <dbReference type="ChEBI" id="CHEBI:57597"/>
        <dbReference type="ChEBI" id="CHEBI:57642"/>
        <dbReference type="ChEBI" id="CHEBI:57783"/>
        <dbReference type="ChEBI" id="CHEBI:58349"/>
        <dbReference type="EC" id="1.1.1.94"/>
    </reaction>
</comment>
<dbReference type="PROSITE" id="PS00957">
    <property type="entry name" value="NAD_G3PDH"/>
    <property type="match status" value="1"/>
</dbReference>
<evidence type="ECO:0000256" key="8">
    <source>
        <dbReference type="RuleBase" id="RU000437"/>
    </source>
</evidence>
<accession>A0ABX0YMS4</accession>
<evidence type="ECO:0000313" key="13">
    <source>
        <dbReference type="Proteomes" id="UP000746535"/>
    </source>
</evidence>
<feature type="binding site" evidence="7">
    <location>
        <position position="255"/>
    </location>
    <ligand>
        <name>sn-glycerol 3-phosphate</name>
        <dbReference type="ChEBI" id="CHEBI:57597"/>
    </ligand>
</feature>
<dbReference type="GO" id="GO:0047952">
    <property type="term" value="F:glycerol-3-phosphate dehydrogenase [NAD(P)+] activity"/>
    <property type="evidence" value="ECO:0007669"/>
    <property type="project" value="UniProtKB-EC"/>
</dbReference>
<dbReference type="InterPro" id="IPR008927">
    <property type="entry name" value="6-PGluconate_DH-like_C_sf"/>
</dbReference>
<evidence type="ECO:0000256" key="9">
    <source>
        <dbReference type="RuleBase" id="RU000439"/>
    </source>
</evidence>
<feature type="binding site" evidence="7">
    <location>
        <position position="255"/>
    </location>
    <ligand>
        <name>NADPH</name>
        <dbReference type="ChEBI" id="CHEBI:57783"/>
    </ligand>
</feature>
<organism evidence="12 13">
    <name type="scientific">Pseudomonas quercus</name>
    <dbReference type="NCBI Taxonomy" id="2722792"/>
    <lineage>
        <taxon>Bacteria</taxon>
        <taxon>Pseudomonadati</taxon>
        <taxon>Pseudomonadota</taxon>
        <taxon>Gammaproteobacteria</taxon>
        <taxon>Pseudomonadales</taxon>
        <taxon>Pseudomonadaceae</taxon>
        <taxon>Pseudomonas</taxon>
    </lineage>
</organism>
<dbReference type="SUPFAM" id="SSF48179">
    <property type="entry name" value="6-phosphogluconate dehydrogenase C-terminal domain-like"/>
    <property type="match status" value="1"/>
</dbReference>
<protein>
    <recommendedName>
        <fullName evidence="7">Glycerol-3-phosphate dehydrogenase [NAD(P)+]</fullName>
        <ecNumber evidence="7">1.1.1.94</ecNumber>
    </recommendedName>
    <alternativeName>
        <fullName evidence="7">NAD(P)(+)-dependent glycerol-3-phosphate dehydrogenase</fullName>
    </alternativeName>
    <alternativeName>
        <fullName evidence="7">NAD(P)H-dependent dihydroxyacetone-phosphate reductase</fullName>
    </alternativeName>
</protein>
<dbReference type="Pfam" id="PF01210">
    <property type="entry name" value="NAD_Gly3P_dh_N"/>
    <property type="match status" value="1"/>
</dbReference>
<feature type="binding site" evidence="7">
    <location>
        <position position="191"/>
    </location>
    <ligand>
        <name>sn-glycerol 3-phosphate</name>
        <dbReference type="ChEBI" id="CHEBI:57597"/>
    </ligand>
</feature>
<comment type="catalytic activity">
    <reaction evidence="7">
        <text>sn-glycerol 3-phosphate + NAD(+) = dihydroxyacetone phosphate + NADH + H(+)</text>
        <dbReference type="Rhea" id="RHEA:11092"/>
        <dbReference type="ChEBI" id="CHEBI:15378"/>
        <dbReference type="ChEBI" id="CHEBI:57540"/>
        <dbReference type="ChEBI" id="CHEBI:57597"/>
        <dbReference type="ChEBI" id="CHEBI:57642"/>
        <dbReference type="ChEBI" id="CHEBI:57945"/>
        <dbReference type="EC" id="1.1.1.94"/>
    </reaction>
</comment>
<feature type="binding site" evidence="7">
    <location>
        <position position="14"/>
    </location>
    <ligand>
        <name>NADPH</name>
        <dbReference type="ChEBI" id="CHEBI:57783"/>
    </ligand>
</feature>
<evidence type="ECO:0000256" key="7">
    <source>
        <dbReference type="HAMAP-Rule" id="MF_00394"/>
    </source>
</evidence>
<comment type="function">
    <text evidence="7">Catalyzes the reduction of the glycolytic intermediate dihydroxyacetone phosphate (DHAP) to sn-glycerol 3-phosphate (G3P), the key precursor for phospholipid synthesis.</text>
</comment>
<dbReference type="SUPFAM" id="SSF51735">
    <property type="entry name" value="NAD(P)-binding Rossmann-fold domains"/>
    <property type="match status" value="1"/>
</dbReference>
<dbReference type="Gene3D" id="1.10.1040.10">
    <property type="entry name" value="N-(1-d-carboxylethyl)-l-norvaline Dehydrogenase, domain 2"/>
    <property type="match status" value="1"/>
</dbReference>
<comment type="caution">
    <text evidence="7">Lacks conserved residue(s) required for the propagation of feature annotation.</text>
</comment>
<dbReference type="InterPro" id="IPR011128">
    <property type="entry name" value="G3P_DH_NAD-dep_N"/>
</dbReference>
<feature type="binding site" evidence="7">
    <location>
        <position position="136"/>
    </location>
    <ligand>
        <name>sn-glycerol 3-phosphate</name>
        <dbReference type="ChEBI" id="CHEBI:57597"/>
    </ligand>
</feature>
<feature type="binding site" evidence="7">
    <location>
        <position position="281"/>
    </location>
    <ligand>
        <name>NADPH</name>
        <dbReference type="ChEBI" id="CHEBI:57783"/>
    </ligand>
</feature>
<dbReference type="PANTHER" id="PTHR11728:SF1">
    <property type="entry name" value="GLYCEROL-3-PHOSPHATE DEHYDROGENASE [NAD(+)] 2, CHLOROPLASTIC"/>
    <property type="match status" value="1"/>
</dbReference>
<dbReference type="InterPro" id="IPR013328">
    <property type="entry name" value="6PGD_dom2"/>
</dbReference>
<sequence>MSEQQPIAVLGGGSFGTAVANLLGENGHRVWQWMRDPVQAEAMRTRRENPRYLKGVPLHPLVEPVTDLAQVLAGTELLFVALPSSALRTVLAPHAPVLAGKMLVSLTKGIEAGTFKLMSEILEEIVPQARLGVISGPNLAREIAEHELTATVVASADEALCSAVQHALHGRRFRVYASSDRFGVELGGALKNVYAIIAGLAAALNMGENTRSMLITRALAEMTRFAVSQGANPMTFLGLAGVGDLIVTCSSPKSRNYQVGFALGQGLSLDEAVTRLGEVAEGVNTLKVLKARAAQLSVYMPLVAGLHAILFEGRTLEQVIELLMAGEPKTDVDFIPTTGFI</sequence>
<evidence type="ECO:0000259" key="11">
    <source>
        <dbReference type="Pfam" id="PF07479"/>
    </source>
</evidence>
<evidence type="ECO:0000256" key="5">
    <source>
        <dbReference type="ARBA" id="ARBA00023209"/>
    </source>
</evidence>
<feature type="binding site" evidence="7">
    <location>
        <position position="35"/>
    </location>
    <ligand>
        <name>NADPH</name>
        <dbReference type="ChEBI" id="CHEBI:57783"/>
    </ligand>
</feature>
<keyword evidence="13" id="KW-1185">Reference proteome</keyword>
<comment type="pathway">
    <text evidence="7">Membrane lipid metabolism; glycerophospholipid metabolism.</text>
</comment>
<dbReference type="RefSeq" id="WP_168086026.1">
    <property type="nucleotide sequence ID" value="NZ_JAAVJI010000020.1"/>
</dbReference>
<dbReference type="NCBIfam" id="NF000940">
    <property type="entry name" value="PRK00094.1-2"/>
    <property type="match status" value="1"/>
</dbReference>
<dbReference type="InterPro" id="IPR006109">
    <property type="entry name" value="G3P_DH_NAD-dep_C"/>
</dbReference>
<dbReference type="EC" id="1.1.1.94" evidence="7"/>
<comment type="subcellular location">
    <subcellularLocation>
        <location evidence="7">Cytoplasm</location>
    </subcellularLocation>
</comment>
<feature type="domain" description="Glycerol-3-phosphate dehydrogenase NAD-dependent C-terminal" evidence="11">
    <location>
        <begin position="180"/>
        <end position="321"/>
    </location>
</feature>
<keyword evidence="7" id="KW-0963">Cytoplasm</keyword>
<name>A0ABX0YMS4_9PSED</name>
<comment type="similarity">
    <text evidence="1 7 8">Belongs to the NAD-dependent glycerol-3-phosphate dehydrogenase family.</text>
</comment>
<evidence type="ECO:0000256" key="6">
    <source>
        <dbReference type="ARBA" id="ARBA00023264"/>
    </source>
</evidence>
<dbReference type="InterPro" id="IPR036291">
    <property type="entry name" value="NAD(P)-bd_dom_sf"/>
</dbReference>
<evidence type="ECO:0000259" key="10">
    <source>
        <dbReference type="Pfam" id="PF01210"/>
    </source>
</evidence>
<dbReference type="NCBIfam" id="NF000942">
    <property type="entry name" value="PRK00094.1-4"/>
    <property type="match status" value="1"/>
</dbReference>
<feature type="binding site" evidence="7">
    <location>
        <position position="254"/>
    </location>
    <ligand>
        <name>sn-glycerol 3-phosphate</name>
        <dbReference type="ChEBI" id="CHEBI:57597"/>
    </ligand>
</feature>
<dbReference type="HAMAP" id="MF_00394">
    <property type="entry name" value="NAD_Glyc3P_dehydrog"/>
    <property type="match status" value="1"/>
</dbReference>
<evidence type="ECO:0000256" key="2">
    <source>
        <dbReference type="ARBA" id="ARBA00022516"/>
    </source>
</evidence>
<dbReference type="PIRSF" id="PIRSF000114">
    <property type="entry name" value="Glycerol-3-P_dh"/>
    <property type="match status" value="1"/>
</dbReference>
<keyword evidence="2 7" id="KW-0444">Lipid biosynthesis</keyword>
<comment type="caution">
    <text evidence="12">The sequence shown here is derived from an EMBL/GenBank/DDBJ whole genome shotgun (WGS) entry which is preliminary data.</text>
</comment>
<keyword evidence="6 7" id="KW-1208">Phospholipid metabolism</keyword>
<dbReference type="NCBIfam" id="NF000946">
    <property type="entry name" value="PRK00094.2-4"/>
    <property type="match status" value="1"/>
</dbReference>
<feature type="binding site" evidence="7">
    <location>
        <position position="108"/>
    </location>
    <ligand>
        <name>sn-glycerol 3-phosphate</name>
        <dbReference type="ChEBI" id="CHEBI:57597"/>
    </ligand>
</feature>
<dbReference type="Proteomes" id="UP000746535">
    <property type="component" value="Unassembled WGS sequence"/>
</dbReference>
<keyword evidence="7 8" id="KW-0520">NAD</keyword>
<feature type="binding site" evidence="7">
    <location>
        <position position="52"/>
    </location>
    <ligand>
        <name>NADPH</name>
        <dbReference type="ChEBI" id="CHEBI:57783"/>
    </ligand>
</feature>
<evidence type="ECO:0000313" key="12">
    <source>
        <dbReference type="EMBL" id="NJP03457.1"/>
    </source>
</evidence>
<keyword evidence="4 7" id="KW-0443">Lipid metabolism</keyword>
<keyword evidence="7" id="KW-0521">NADP</keyword>
<dbReference type="Gene3D" id="3.40.50.720">
    <property type="entry name" value="NAD(P)-binding Rossmann-like Domain"/>
    <property type="match status" value="1"/>
</dbReference>
<feature type="binding site" evidence="7">
    <location>
        <position position="108"/>
    </location>
    <ligand>
        <name>NADPH</name>
        <dbReference type="ChEBI" id="CHEBI:57783"/>
    </ligand>
</feature>
<feature type="domain" description="Glycerol-3-phosphate dehydrogenase NAD-dependent N-terminal" evidence="10">
    <location>
        <begin position="7"/>
        <end position="160"/>
    </location>
</feature>
<feature type="binding site" evidence="7">
    <location>
        <position position="256"/>
    </location>
    <ligand>
        <name>sn-glycerol 3-phosphate</name>
        <dbReference type="ChEBI" id="CHEBI:57597"/>
    </ligand>
</feature>
<evidence type="ECO:0000256" key="1">
    <source>
        <dbReference type="ARBA" id="ARBA00011009"/>
    </source>
</evidence>
<keyword evidence="7" id="KW-0547">Nucleotide-binding</keyword>
<reference evidence="12 13" key="1">
    <citation type="submission" date="2020-03" db="EMBL/GenBank/DDBJ databases">
        <authorList>
            <person name="Wang L."/>
            <person name="He N."/>
            <person name="Li Y."/>
            <person name="Fang Y."/>
            <person name="Zhang F."/>
        </authorList>
    </citation>
    <scope>NUCLEOTIDE SEQUENCE [LARGE SCALE GENOMIC DNA]</scope>
    <source>
        <strain evidence="13">hsmgli-8</strain>
    </source>
</reference>
<dbReference type="InterPro" id="IPR006168">
    <property type="entry name" value="G3P_DH_NAD-dep"/>
</dbReference>
<dbReference type="PANTHER" id="PTHR11728">
    <property type="entry name" value="GLYCEROL-3-PHOSPHATE DEHYDROGENASE"/>
    <property type="match status" value="1"/>
</dbReference>
<evidence type="ECO:0000256" key="3">
    <source>
        <dbReference type="ARBA" id="ARBA00023002"/>
    </source>
</evidence>
<feature type="binding site" evidence="7">
    <location>
        <position position="279"/>
    </location>
    <ligand>
        <name>NADPH</name>
        <dbReference type="ChEBI" id="CHEBI:57783"/>
    </ligand>
</feature>
<feature type="binding site" evidence="7">
    <location>
        <position position="140"/>
    </location>
    <ligand>
        <name>NADPH</name>
        <dbReference type="ChEBI" id="CHEBI:57783"/>
    </ligand>
</feature>